<evidence type="ECO:0000313" key="5">
    <source>
        <dbReference type="Proteomes" id="UP000020202"/>
    </source>
</evidence>
<feature type="transmembrane region" description="Helical" evidence="1">
    <location>
        <begin position="61"/>
        <end position="83"/>
    </location>
</feature>
<dbReference type="RefSeq" id="WP_004849412.1">
    <property type="nucleotide sequence ID" value="NZ_CABEJE010000012.1"/>
</dbReference>
<dbReference type="Proteomes" id="UP000464389">
    <property type="component" value="Chromosome"/>
</dbReference>
<evidence type="ECO:0000313" key="2">
    <source>
        <dbReference type="EMBL" id="EWF84077.1"/>
    </source>
</evidence>
<dbReference type="AlphaFoldDB" id="A0A2J4PSJ5"/>
<feature type="transmembrane region" description="Helical" evidence="1">
    <location>
        <begin position="167"/>
        <end position="188"/>
    </location>
</feature>
<dbReference type="PANTHER" id="PTHR35804">
    <property type="entry name" value="LYSINE EXPORTER LYSO"/>
    <property type="match status" value="1"/>
</dbReference>
<reference evidence="4 7" key="4">
    <citation type="submission" date="2020-01" db="EMBL/GenBank/DDBJ databases">
        <title>Bactrocera dorsalis gut bacteria genome.</title>
        <authorList>
            <person name="Zhang H."/>
            <person name="Cai Z."/>
        </authorList>
    </citation>
    <scope>NUCLEOTIDE SEQUENCE [LARGE SCALE GENOMIC DNA]</scope>
    <source>
        <strain evidence="4 7">BD177</strain>
    </source>
</reference>
<evidence type="ECO:0000313" key="7">
    <source>
        <dbReference type="Proteomes" id="UP000464389"/>
    </source>
</evidence>
<dbReference type="EMBL" id="PIDS01001599">
    <property type="protein sequence ID" value="PLL21778.1"/>
    <property type="molecule type" value="Genomic_DNA"/>
</dbReference>
<proteinExistence type="predicted"/>
<reference evidence="3 6" key="2">
    <citation type="submission" date="2017-11" db="EMBL/GenBank/DDBJ databases">
        <authorList>
            <person name="Han C.G."/>
        </authorList>
    </citation>
    <scope>NUCLEOTIDE SEQUENCE [LARGE SCALE GENOMIC DNA]</scope>
    <source>
        <strain evidence="3 6">A11</strain>
    </source>
</reference>
<dbReference type="Proteomes" id="UP000020202">
    <property type="component" value="Unassembled WGS sequence"/>
</dbReference>
<reference evidence="3 6" key="3">
    <citation type="submission" date="2018-01" db="EMBL/GenBank/DDBJ databases">
        <title>Genomic study of Klebsiella pneumoniae.</title>
        <authorList>
            <person name="Yang Y."/>
            <person name="Bicalho R."/>
        </authorList>
    </citation>
    <scope>NUCLEOTIDE SEQUENCE [LARGE SCALE GENOMIC DNA]</scope>
    <source>
        <strain evidence="3 6">A11</strain>
    </source>
</reference>
<accession>A0A2J4PSJ5</accession>
<reference evidence="2 5" key="1">
    <citation type="submission" date="2014-01" db="EMBL/GenBank/DDBJ databases">
        <title>The Genome Sequence of Klebsiella oxytoca MGH 27.</title>
        <authorList>
            <consortium name="The Broad Institute Genomics Platform"/>
            <consortium name="The Broad Institute Genome Sequencing Center for Infectious Disease"/>
            <person name="Murphy C."/>
            <person name="Cosimi L."/>
            <person name="Cerqueira G."/>
            <person name="Feldgarden M."/>
            <person name="Earl A."/>
            <person name="Hung D."/>
            <person name="Onderdonk A.B."/>
            <person name="Ferraro M.J."/>
            <person name="Hooper D."/>
            <person name="Dekker J."/>
            <person name="O'Brien T."/>
            <person name="Huang S."/>
            <person name="Quan V."/>
            <person name="Ernst C."/>
            <person name="Delaney M."/>
            <person name="DuBois A."/>
            <person name="Kim D.S."/>
            <person name="Young S.K."/>
            <person name="Zeng Q."/>
            <person name="Gargeya S."/>
            <person name="Fitzgerald M."/>
            <person name="Abouelleil A."/>
            <person name="Alvarado L."/>
            <person name="Berlin A.M."/>
            <person name="Chapman S.B."/>
            <person name="Gainer-Dewar J."/>
            <person name="Goldberg J."/>
            <person name="Gnerre S."/>
            <person name="Griggs A."/>
            <person name="Gujja S."/>
            <person name="Hansen M."/>
            <person name="Howarth C."/>
            <person name="Imamovic A."/>
            <person name="Ireland A."/>
            <person name="Larimer J."/>
            <person name="McCowan C."/>
            <person name="Murphy C."/>
            <person name="Pearson M."/>
            <person name="Poon T.W."/>
            <person name="Priest M."/>
            <person name="Roberts A."/>
            <person name="Saif S."/>
            <person name="Shea T."/>
            <person name="Sykes S."/>
            <person name="Wortman J."/>
            <person name="Nusbaum C."/>
            <person name="Birren B."/>
        </authorList>
    </citation>
    <scope>NUCLEOTIDE SEQUENCE [LARGE SCALE GENOMIC DNA]</scope>
    <source>
        <strain evidence="2 5">MGH 27</strain>
    </source>
</reference>
<dbReference type="EMBL" id="JCNZ01000015">
    <property type="protein sequence ID" value="EWF84077.1"/>
    <property type="molecule type" value="Genomic_DNA"/>
</dbReference>
<feature type="transmembrane region" description="Helical" evidence="1">
    <location>
        <begin position="138"/>
        <end position="155"/>
    </location>
</feature>
<dbReference type="GO" id="GO:0015661">
    <property type="term" value="F:L-lysine efflux transmembrane transporter activity"/>
    <property type="evidence" value="ECO:0007669"/>
    <property type="project" value="InterPro"/>
</dbReference>
<feature type="transmembrane region" description="Helical" evidence="1">
    <location>
        <begin position="279"/>
        <end position="297"/>
    </location>
</feature>
<evidence type="ECO:0000313" key="4">
    <source>
        <dbReference type="EMBL" id="QHS46193.1"/>
    </source>
</evidence>
<dbReference type="EMBL" id="CP048108">
    <property type="protein sequence ID" value="QHS46193.1"/>
    <property type="molecule type" value="Genomic_DNA"/>
</dbReference>
<organism evidence="3 6">
    <name type="scientific">Klebsiella michiganensis</name>
    <dbReference type="NCBI Taxonomy" id="1134687"/>
    <lineage>
        <taxon>Bacteria</taxon>
        <taxon>Pseudomonadati</taxon>
        <taxon>Pseudomonadota</taxon>
        <taxon>Gammaproteobacteria</taxon>
        <taxon>Enterobacterales</taxon>
        <taxon>Enterobacteriaceae</taxon>
        <taxon>Klebsiella/Raoultella group</taxon>
        <taxon>Klebsiella</taxon>
    </lineage>
</organism>
<dbReference type="GO" id="GO:0005886">
    <property type="term" value="C:plasma membrane"/>
    <property type="evidence" value="ECO:0007669"/>
    <property type="project" value="TreeGrafter"/>
</dbReference>
<gene>
    <name evidence="3" type="ORF">CWN50_30335</name>
    <name evidence="4" type="ORF">GW952_11590</name>
    <name evidence="2" type="ORF">L373_04108</name>
</gene>
<feature type="transmembrane region" description="Helical" evidence="1">
    <location>
        <begin position="6"/>
        <end position="23"/>
    </location>
</feature>
<protein>
    <submittedName>
        <fullName evidence="3">DUF340 domain-containing protein</fullName>
    </submittedName>
    <submittedName>
        <fullName evidence="4">Lysine exporter LysO family protein</fullName>
    </submittedName>
    <submittedName>
        <fullName evidence="2">Surface protein</fullName>
    </submittedName>
</protein>
<name>A0A2J4PSJ5_9ENTR</name>
<dbReference type="InterPro" id="IPR005642">
    <property type="entry name" value="LysO"/>
</dbReference>
<sequence>MFSGLLIILLPLVIGYLIPLHRPSALKLIARLLSWIVYVILFFMGISLAFLDNLASNLLAILHYAAVSVVIILLCNIAALMWLEQKMPWQNHHRQEKLPSRLAMALESLQLCGVVFIGFLIGLSGISFLQHATEASEYTLIFLLFLIGIQLRNNGMTLRQIVLNRRGMIVAVVVMVSSLLGGIINAFILDLPLKTGLAMASGFGWYSLSGILLTESYGPVIGSAAFFNDLARELLAIMLIPGLVRRSRSTALGLCGATSMDFTLPVLQRSGGVEIVPAAIVHGFILSLLVPILMAFFSA</sequence>
<dbReference type="Proteomes" id="UP000234505">
    <property type="component" value="Unassembled WGS sequence"/>
</dbReference>
<evidence type="ECO:0000313" key="3">
    <source>
        <dbReference type="EMBL" id="PLL21778.1"/>
    </source>
</evidence>
<dbReference type="Pfam" id="PF03956">
    <property type="entry name" value="Lys_export"/>
    <property type="match status" value="1"/>
</dbReference>
<feature type="transmembrane region" description="Helical" evidence="1">
    <location>
        <begin position="104"/>
        <end position="126"/>
    </location>
</feature>
<evidence type="ECO:0000313" key="6">
    <source>
        <dbReference type="Proteomes" id="UP000234505"/>
    </source>
</evidence>
<feature type="transmembrane region" description="Helical" evidence="1">
    <location>
        <begin position="35"/>
        <end position="55"/>
    </location>
</feature>
<dbReference type="PANTHER" id="PTHR35804:SF1">
    <property type="entry name" value="LYSINE EXPORTER LYSO"/>
    <property type="match status" value="1"/>
</dbReference>
<evidence type="ECO:0000256" key="1">
    <source>
        <dbReference type="SAM" id="Phobius"/>
    </source>
</evidence>
<keyword evidence="1" id="KW-1133">Transmembrane helix</keyword>
<keyword evidence="1" id="KW-0472">Membrane</keyword>
<keyword evidence="1" id="KW-0812">Transmembrane</keyword>